<dbReference type="InterPro" id="IPR050807">
    <property type="entry name" value="TransReg_Diox_bact_type"/>
</dbReference>
<evidence type="ECO:0000256" key="4">
    <source>
        <dbReference type="ARBA" id="ARBA00023163"/>
    </source>
</evidence>
<dbReference type="Pfam" id="PF09856">
    <property type="entry name" value="ScfRs"/>
    <property type="match status" value="1"/>
</dbReference>
<comment type="similarity">
    <text evidence="1">Belongs to the short-chain fatty acyl-CoA assimilation regulator (ScfR) family.</text>
</comment>
<protein>
    <recommendedName>
        <fullName evidence="5">HTH cro/C1-type domain-containing protein</fullName>
    </recommendedName>
</protein>
<dbReference type="InterPro" id="IPR010359">
    <property type="entry name" value="IrrE_HExxH"/>
</dbReference>
<dbReference type="InterPro" id="IPR026281">
    <property type="entry name" value="HTH_RamB"/>
</dbReference>
<dbReference type="EMBL" id="POTC01000012">
    <property type="protein sequence ID" value="POF63081.1"/>
    <property type="molecule type" value="Genomic_DNA"/>
</dbReference>
<dbReference type="InterPro" id="IPR001387">
    <property type="entry name" value="Cro/C1-type_HTH"/>
</dbReference>
<dbReference type="InterPro" id="IPR018653">
    <property type="entry name" value="ScfR_C"/>
</dbReference>
<evidence type="ECO:0000313" key="6">
    <source>
        <dbReference type="EMBL" id="POF63081.1"/>
    </source>
</evidence>
<dbReference type="PANTHER" id="PTHR46797:SF23">
    <property type="entry name" value="HTH-TYPE TRANSCRIPTIONAL REGULATOR SUTR"/>
    <property type="match status" value="1"/>
</dbReference>
<evidence type="ECO:0000256" key="2">
    <source>
        <dbReference type="ARBA" id="ARBA00023015"/>
    </source>
</evidence>
<feature type="domain" description="HTH cro/C1-type" evidence="5">
    <location>
        <begin position="31"/>
        <end position="85"/>
    </location>
</feature>
<evidence type="ECO:0000256" key="1">
    <source>
        <dbReference type="ARBA" id="ARBA00007227"/>
    </source>
</evidence>
<accession>A0A2S3W2J4</accession>
<keyword evidence="3" id="KW-0238">DNA-binding</keyword>
<reference evidence="6 7" key="1">
    <citation type="submission" date="2018-01" db="EMBL/GenBank/DDBJ databases">
        <title>Draft Genome Sequence of Komagataeibacter maltaceti LMG 1529, a Vinegar Producing Acetic Acid Bacterium Isolated from Malt Vinegar Brewery Acetifiers.</title>
        <authorList>
            <person name="Zhang Q."/>
            <person name="Hollensteiner J."/>
            <person name="Poehlein A."/>
            <person name="Daniel R."/>
        </authorList>
    </citation>
    <scope>NUCLEOTIDE SEQUENCE [LARGE SCALE GENOMIC DNA]</scope>
    <source>
        <strain evidence="6 7">LMG 1529</strain>
    </source>
</reference>
<dbReference type="CDD" id="cd00093">
    <property type="entry name" value="HTH_XRE"/>
    <property type="match status" value="1"/>
</dbReference>
<dbReference type="Gene3D" id="1.10.260.40">
    <property type="entry name" value="lambda repressor-like DNA-binding domains"/>
    <property type="match status" value="1"/>
</dbReference>
<dbReference type="GO" id="GO:0005829">
    <property type="term" value="C:cytosol"/>
    <property type="evidence" value="ECO:0007669"/>
    <property type="project" value="TreeGrafter"/>
</dbReference>
<dbReference type="Proteomes" id="UP000237344">
    <property type="component" value="Unassembled WGS sequence"/>
</dbReference>
<dbReference type="SMART" id="SM00530">
    <property type="entry name" value="HTH_XRE"/>
    <property type="match status" value="1"/>
</dbReference>
<gene>
    <name evidence="6" type="ORF">KMAL_13190</name>
</gene>
<keyword evidence="4" id="KW-0804">Transcription</keyword>
<proteinExistence type="inferred from homology"/>
<dbReference type="SUPFAM" id="SSF47413">
    <property type="entry name" value="lambda repressor-like DNA-binding domains"/>
    <property type="match status" value="1"/>
</dbReference>
<dbReference type="GO" id="GO:0003700">
    <property type="term" value="F:DNA-binding transcription factor activity"/>
    <property type="evidence" value="ECO:0007669"/>
    <property type="project" value="TreeGrafter"/>
</dbReference>
<sequence>MPFKGANAAPQIAKIAKMKKAATKTFTGSRIRHQRNRVGMTQSALALQLGISASYLNQIEHDTRPLPITLLGALCNIFSVGAEYFSDTEETRGIQALREILADPVFDMDAIRLDSIQAAMRVAPDLCAQFVRLYRAYLLRQEHAEAALTGGTLPAVRTTPHDAPDRVEPYEAVNDWVQAQRNYFDEVDRAAEHQFEKMRLDEGSPGEQLARYLLDHHGIRTEIDLGLSHKGLMWRLERRQRILFLSRLVPSESSTFWMAQALGQIEHQGLFTRVIRRSRLKESEARGLARVYLTNYFAGALLLPYGRFRMAAHDVRHDLELLQRQFGVSFEQACHRLSTMQRPGHEGIPFYFLKTDIAGNILKSFSANRFTQSRFGGPCPLWNIFRAFSTPQQVQVQLSQTTDGAVYLNIARTVGRNSISYLDRPRLTAVVLGCSITDAPHLVYSAGLDLKDPRMIIPIGPGCRACTRENCHHRALPMVGHRVDVDNEGRGIAPYRTAR</sequence>
<evidence type="ECO:0000259" key="5">
    <source>
        <dbReference type="PROSITE" id="PS50943"/>
    </source>
</evidence>
<comment type="caution">
    <text evidence="6">The sequence shown here is derived from an EMBL/GenBank/DDBJ whole genome shotgun (WGS) entry which is preliminary data.</text>
</comment>
<keyword evidence="7" id="KW-1185">Reference proteome</keyword>
<dbReference type="PIRSF" id="PIRSF019251">
    <property type="entry name" value="Rv0465c"/>
    <property type="match status" value="1"/>
</dbReference>
<evidence type="ECO:0000256" key="3">
    <source>
        <dbReference type="ARBA" id="ARBA00023125"/>
    </source>
</evidence>
<dbReference type="AlphaFoldDB" id="A0A2S3W2J4"/>
<organism evidence="6 7">
    <name type="scientific">Novacetimonas maltaceti</name>
    <dbReference type="NCBI Taxonomy" id="1203393"/>
    <lineage>
        <taxon>Bacteria</taxon>
        <taxon>Pseudomonadati</taxon>
        <taxon>Pseudomonadota</taxon>
        <taxon>Alphaproteobacteria</taxon>
        <taxon>Acetobacterales</taxon>
        <taxon>Acetobacteraceae</taxon>
        <taxon>Novacetimonas</taxon>
    </lineage>
</organism>
<dbReference type="Pfam" id="PF06114">
    <property type="entry name" value="Peptidase_M78"/>
    <property type="match status" value="1"/>
</dbReference>
<dbReference type="InterPro" id="IPR010982">
    <property type="entry name" value="Lambda_DNA-bd_dom_sf"/>
</dbReference>
<keyword evidence="2" id="KW-0805">Transcription regulation</keyword>
<evidence type="ECO:0000313" key="7">
    <source>
        <dbReference type="Proteomes" id="UP000237344"/>
    </source>
</evidence>
<dbReference type="GO" id="GO:0003677">
    <property type="term" value="F:DNA binding"/>
    <property type="evidence" value="ECO:0007669"/>
    <property type="project" value="UniProtKB-KW"/>
</dbReference>
<dbReference type="PROSITE" id="PS50943">
    <property type="entry name" value="HTH_CROC1"/>
    <property type="match status" value="1"/>
</dbReference>
<dbReference type="Pfam" id="PF01381">
    <property type="entry name" value="HTH_3"/>
    <property type="match status" value="1"/>
</dbReference>
<dbReference type="PANTHER" id="PTHR46797">
    <property type="entry name" value="HTH-TYPE TRANSCRIPTIONAL REGULATOR"/>
    <property type="match status" value="1"/>
</dbReference>
<name>A0A2S3W2J4_9PROT</name>